<dbReference type="RefSeq" id="WP_072429106.1">
    <property type="nucleotide sequence ID" value="NZ_FPKR01000010.1"/>
</dbReference>
<dbReference type="Proteomes" id="UP000186513">
    <property type="component" value="Unassembled WGS sequence"/>
</dbReference>
<dbReference type="OrthoDB" id="9774747at2"/>
<dbReference type="PANTHER" id="PTHR43155">
    <property type="entry name" value="CYCLIC DI-GMP PHOSPHODIESTERASE PA4108-RELATED"/>
    <property type="match status" value="1"/>
</dbReference>
<gene>
    <name evidence="2" type="ORF">SAMN02745887_02599</name>
</gene>
<sequence>MVLRRIRAGELTAEQPLPWPLYSQRNNLILSEGSVLASEALEALVDLGLFVEATPLWQRPPHTPLQTVLHATARMAQLLAAPEAQANFTVAIHHVVELIEQASRRNPAVLTATALLHRGGPSAARHAVNTACIVAIVLEAMQASDTSRRGILSAALTMNIGMHELHDALANQSGPLSALQQLIVTRHPTVGADRLAQLGVVDPLWLRAVLEHHEAVDGSGYPQGLRGEQVSAAAQLIGLADLFCARVGERGYRDADDARLVLRDVLIERGRLFDGLQAAWFIRALGVYPIGTVVLLANGEVGVVSAHSGLVDAPWVHVLRARDGSAYEQPLQRETRITEFAIVDTLSPSSLPVEIDLAAIWGDDAADYPLGIPTLLDALPG</sequence>
<evidence type="ECO:0000313" key="3">
    <source>
        <dbReference type="Proteomes" id="UP000186513"/>
    </source>
</evidence>
<dbReference type="AlphaFoldDB" id="A0A1K2HNI7"/>
<dbReference type="InterPro" id="IPR003607">
    <property type="entry name" value="HD/PDEase_dom"/>
</dbReference>
<evidence type="ECO:0000313" key="2">
    <source>
        <dbReference type="EMBL" id="SFZ77802.1"/>
    </source>
</evidence>
<organism evidence="2 3">
    <name type="scientific">Chitinimonas taiwanensis DSM 18899</name>
    <dbReference type="NCBI Taxonomy" id="1121279"/>
    <lineage>
        <taxon>Bacteria</taxon>
        <taxon>Pseudomonadati</taxon>
        <taxon>Pseudomonadota</taxon>
        <taxon>Betaproteobacteria</taxon>
        <taxon>Neisseriales</taxon>
        <taxon>Chitinibacteraceae</taxon>
        <taxon>Chitinimonas</taxon>
    </lineage>
</organism>
<protein>
    <submittedName>
        <fullName evidence="2">HD domain-containing protein</fullName>
    </submittedName>
</protein>
<keyword evidence="3" id="KW-1185">Reference proteome</keyword>
<dbReference type="STRING" id="1121279.SAMN02745887_02599"/>
<dbReference type="GO" id="GO:0008081">
    <property type="term" value="F:phosphoric diester hydrolase activity"/>
    <property type="evidence" value="ECO:0007669"/>
    <property type="project" value="UniProtKB-ARBA"/>
</dbReference>
<dbReference type="EMBL" id="FPKR01000010">
    <property type="protein sequence ID" value="SFZ77802.1"/>
    <property type="molecule type" value="Genomic_DNA"/>
</dbReference>
<reference evidence="2 3" key="1">
    <citation type="submission" date="2016-11" db="EMBL/GenBank/DDBJ databases">
        <authorList>
            <person name="Jaros S."/>
            <person name="Januszkiewicz K."/>
            <person name="Wedrychowicz H."/>
        </authorList>
    </citation>
    <scope>NUCLEOTIDE SEQUENCE [LARGE SCALE GENOMIC DNA]</scope>
    <source>
        <strain evidence="2 3">DSM 18899</strain>
    </source>
</reference>
<dbReference type="PANTHER" id="PTHR43155:SF2">
    <property type="entry name" value="CYCLIC DI-GMP PHOSPHODIESTERASE PA4108"/>
    <property type="match status" value="1"/>
</dbReference>
<proteinExistence type="predicted"/>
<dbReference type="InterPro" id="IPR037522">
    <property type="entry name" value="HD_GYP_dom"/>
</dbReference>
<dbReference type="SUPFAM" id="SSF109604">
    <property type="entry name" value="HD-domain/PDEase-like"/>
    <property type="match status" value="1"/>
</dbReference>
<dbReference type="Gene3D" id="1.10.3210.10">
    <property type="entry name" value="Hypothetical protein af1432"/>
    <property type="match status" value="1"/>
</dbReference>
<feature type="domain" description="HD-GYP" evidence="1">
    <location>
        <begin position="101"/>
        <end position="297"/>
    </location>
</feature>
<dbReference type="PROSITE" id="PS51832">
    <property type="entry name" value="HD_GYP"/>
    <property type="match status" value="1"/>
</dbReference>
<accession>A0A1K2HNI7</accession>
<evidence type="ECO:0000259" key="1">
    <source>
        <dbReference type="PROSITE" id="PS51832"/>
    </source>
</evidence>
<dbReference type="CDD" id="cd00077">
    <property type="entry name" value="HDc"/>
    <property type="match status" value="1"/>
</dbReference>
<name>A0A1K2HNI7_9NEIS</name>
<dbReference type="Pfam" id="PF13487">
    <property type="entry name" value="HD_5"/>
    <property type="match status" value="1"/>
</dbReference>